<proteinExistence type="predicted"/>
<evidence type="ECO:0000259" key="4">
    <source>
        <dbReference type="Pfam" id="PF07993"/>
    </source>
</evidence>
<reference evidence="5" key="1">
    <citation type="submission" date="2021-07" db="EMBL/GenBank/DDBJ databases">
        <authorList>
            <person name="Branca A.L. A."/>
        </authorList>
    </citation>
    <scope>NUCLEOTIDE SEQUENCE</scope>
</reference>
<dbReference type="EMBL" id="CAJVPA010000182">
    <property type="protein sequence ID" value="CAG8372014.1"/>
    <property type="molecule type" value="Genomic_DNA"/>
</dbReference>
<name>A0A9W4NIV5_9EURO</name>
<dbReference type="Gene3D" id="3.40.50.12780">
    <property type="entry name" value="N-terminal domain of ligase-like"/>
    <property type="match status" value="1"/>
</dbReference>
<dbReference type="InterPro" id="IPR051414">
    <property type="entry name" value="Adenylate-forming_Reductase"/>
</dbReference>
<accession>A0A9W4NIV5</accession>
<evidence type="ECO:0000259" key="3">
    <source>
        <dbReference type="Pfam" id="PF00501"/>
    </source>
</evidence>
<evidence type="ECO:0000256" key="1">
    <source>
        <dbReference type="ARBA" id="ARBA00022450"/>
    </source>
</evidence>
<feature type="domain" description="Thioester reductase (TE)" evidence="4">
    <location>
        <begin position="677"/>
        <end position="907"/>
    </location>
</feature>
<dbReference type="Proteomes" id="UP001152646">
    <property type="component" value="Unassembled WGS sequence"/>
</dbReference>
<dbReference type="AlphaFoldDB" id="A0A9W4NIV5"/>
<dbReference type="InterPro" id="IPR000873">
    <property type="entry name" value="AMP-dep_synth/lig_dom"/>
</dbReference>
<dbReference type="PROSITE" id="PS00455">
    <property type="entry name" value="AMP_BINDING"/>
    <property type="match status" value="1"/>
</dbReference>
<keyword evidence="1" id="KW-0596">Phosphopantetheine</keyword>
<dbReference type="SUPFAM" id="SSF56801">
    <property type="entry name" value="Acetyl-CoA synthetase-like"/>
    <property type="match status" value="1"/>
</dbReference>
<dbReference type="InterPro" id="IPR013120">
    <property type="entry name" value="FAR_NAD-bd"/>
</dbReference>
<feature type="domain" description="AMP-dependent synthetase/ligase" evidence="3">
    <location>
        <begin position="15"/>
        <end position="349"/>
    </location>
</feature>
<dbReference type="OrthoDB" id="429813at2759"/>
<dbReference type="Gene3D" id="3.40.50.720">
    <property type="entry name" value="NAD(P)-binding Rossmann-like Domain"/>
    <property type="match status" value="1"/>
</dbReference>
<gene>
    <name evidence="5" type="ORF">PSALAMII_LOCUS5030</name>
</gene>
<protein>
    <recommendedName>
        <fullName evidence="7">Carrier domain-containing protein</fullName>
    </recommendedName>
</protein>
<dbReference type="Pfam" id="PF23562">
    <property type="entry name" value="AMP-binding_C_3"/>
    <property type="match status" value="1"/>
</dbReference>
<dbReference type="InterPro" id="IPR042099">
    <property type="entry name" value="ANL_N_sf"/>
</dbReference>
<comment type="caution">
    <text evidence="5">The sequence shown here is derived from an EMBL/GenBank/DDBJ whole genome shotgun (WGS) entry which is preliminary data.</text>
</comment>
<dbReference type="GO" id="GO:0044550">
    <property type="term" value="P:secondary metabolite biosynthetic process"/>
    <property type="evidence" value="ECO:0007669"/>
    <property type="project" value="UniProtKB-ARBA"/>
</dbReference>
<dbReference type="InterPro" id="IPR036291">
    <property type="entry name" value="NAD(P)-bd_dom_sf"/>
</dbReference>
<dbReference type="Pfam" id="PF00501">
    <property type="entry name" value="AMP-binding"/>
    <property type="match status" value="1"/>
</dbReference>
<evidence type="ECO:0000313" key="5">
    <source>
        <dbReference type="EMBL" id="CAG8372014.1"/>
    </source>
</evidence>
<dbReference type="Pfam" id="PF07993">
    <property type="entry name" value="NAD_binding_4"/>
    <property type="match status" value="1"/>
</dbReference>
<dbReference type="SUPFAM" id="SSF51735">
    <property type="entry name" value="NAD(P)-binding Rossmann-fold domains"/>
    <property type="match status" value="1"/>
</dbReference>
<sequence>MGSTEVSGPVLTQLLDEQAQETPERVYCVHPVSQDSDQGWHHITVKQMSEAVDRLSWWIESKLPAGEPQVLAYIGTNDLRYAAFILACMKTGHSALLLSTRNSLVANQHLLRSTSCPVLVDGSERPTLRTLVSELVESCPETERWHMGPIWDIFASDTVKPYIHNESYAALEDRTAVMIHSSGTTGLPKPVRLTYGYLATLFYMQTLPVPEGRQSTQLFVHLKDQLRIMSGPLFHFIGLVCISESIFYRTSFLLAPDRPLTADLFSSIMSLDVPPRWGLVSPFVLEELSASKKGRDALSKLSAINFGGAPLSQAAGDIISGLIPLQPLYGSTESAYTANLRCEDPADWNYLEWNPNFGTHMDDVGDGLCELVLPRGESRRWKGIFHTDPHLTEHRTGDLFREHTSKPGLWQYQGRGDDIIVLSNGEKFNPTDAEKVIESHPLVKHAAILGQNRFQASLLIQPQWDSLPEDWSSEWLHQNLRLIIDKANVSLPGHGKLFYSHVAFASEDKPFALSPKGTLRRREIVKAYESVIDDLYVPQPASAQAKAQMPELQGYSLEEIEIWIQNVVSHIISLENLNLDDGIVALGMDSLQLVRLAQVLQDTTDGMESLLHPKRWTSALFYELETLRRIAISFHHQVNGDTSKVNEEHVLSRSDTMMKFAWDQAQHLAGGGIQVILTGSTGELGSFLLNQLLQDLTITRVICLNRSSDAAERQLQTFRRKKLSSFWLTESSRVEFHQCQLHELHLGLGQEKYTALQRNVSIIIHNAWPVNFNQNLASFEPHLTGVRRLLNFVESSARNPEFHFISSISTVAGSVSDSVIEKPQDISCVLPQGYAESKYIAEHLCELSSKQSGSRIAIHRVGQLGGPSNFSAGMWNTRDWFPSLIKSSLTMGKVPDCLGSMQVDWLPIVSGHQSNTKIKLIMHQDTAARIITEIVDTRKSREYPALTVYHIVNPNTVDWKAISPLVAGACKADIVSLDDWIKSVKERAFGSGSGSGSSGTDLSDLPAAQLLDFFALLLRGEGQVQPRILTSGAREDSRTLNAIGGVDSSMVMIWLGQWKEEWMPELSTEMCGLRCWGYVAL</sequence>
<dbReference type="SUPFAM" id="SSF47336">
    <property type="entry name" value="ACP-like"/>
    <property type="match status" value="1"/>
</dbReference>
<dbReference type="PANTHER" id="PTHR43439">
    <property type="entry name" value="PHENYLACETATE-COENZYME A LIGASE"/>
    <property type="match status" value="1"/>
</dbReference>
<dbReference type="InterPro" id="IPR020845">
    <property type="entry name" value="AMP-binding_CS"/>
</dbReference>
<keyword evidence="2" id="KW-0597">Phosphoprotein</keyword>
<evidence type="ECO:0000256" key="2">
    <source>
        <dbReference type="ARBA" id="ARBA00022553"/>
    </source>
</evidence>
<evidence type="ECO:0000313" key="6">
    <source>
        <dbReference type="Proteomes" id="UP001152646"/>
    </source>
</evidence>
<organism evidence="5 6">
    <name type="scientific">Penicillium salamii</name>
    <dbReference type="NCBI Taxonomy" id="1612424"/>
    <lineage>
        <taxon>Eukaryota</taxon>
        <taxon>Fungi</taxon>
        <taxon>Dikarya</taxon>
        <taxon>Ascomycota</taxon>
        <taxon>Pezizomycotina</taxon>
        <taxon>Eurotiomycetes</taxon>
        <taxon>Eurotiomycetidae</taxon>
        <taxon>Eurotiales</taxon>
        <taxon>Aspergillaceae</taxon>
        <taxon>Penicillium</taxon>
    </lineage>
</organism>
<dbReference type="InterPro" id="IPR036736">
    <property type="entry name" value="ACP-like_sf"/>
</dbReference>
<dbReference type="PANTHER" id="PTHR43439:SF2">
    <property type="entry name" value="ENZYME, PUTATIVE (JCVI)-RELATED"/>
    <property type="match status" value="1"/>
</dbReference>
<evidence type="ECO:0008006" key="7">
    <source>
        <dbReference type="Google" id="ProtNLM"/>
    </source>
</evidence>